<dbReference type="OMA" id="DVFGMRP"/>
<dbReference type="GO" id="GO:0005044">
    <property type="term" value="F:scavenger receptor activity"/>
    <property type="evidence" value="ECO:0007669"/>
    <property type="project" value="TreeGrafter"/>
</dbReference>
<dbReference type="PANTHER" id="PTHR11923">
    <property type="entry name" value="SCAVENGER RECEPTOR CLASS B TYPE-1 SR-B1"/>
    <property type="match status" value="1"/>
</dbReference>
<keyword evidence="5 7" id="KW-0472">Membrane</keyword>
<dbReference type="EMBL" id="CYKH01001620">
    <property type="protein sequence ID" value="CUG88165.1"/>
    <property type="molecule type" value="Genomic_DNA"/>
</dbReference>
<keyword evidence="6" id="KW-0325">Glycoprotein</keyword>
<organism evidence="8 9">
    <name type="scientific">Bodo saltans</name>
    <name type="common">Flagellated protozoan</name>
    <dbReference type="NCBI Taxonomy" id="75058"/>
    <lineage>
        <taxon>Eukaryota</taxon>
        <taxon>Discoba</taxon>
        <taxon>Euglenozoa</taxon>
        <taxon>Kinetoplastea</taxon>
        <taxon>Metakinetoplastina</taxon>
        <taxon>Eubodonida</taxon>
        <taxon>Bodonidae</taxon>
        <taxon>Bodo</taxon>
    </lineage>
</organism>
<comment type="subcellular location">
    <subcellularLocation>
        <location evidence="1">Membrane</location>
    </subcellularLocation>
</comment>
<dbReference type="GO" id="GO:0005737">
    <property type="term" value="C:cytoplasm"/>
    <property type="evidence" value="ECO:0007669"/>
    <property type="project" value="TreeGrafter"/>
</dbReference>
<gene>
    <name evidence="8" type="ORF">BSAL_01575</name>
</gene>
<dbReference type="PANTHER" id="PTHR11923:SF51">
    <property type="entry name" value="LYSOSOME MEMBRANE PROTEIN 2"/>
    <property type="match status" value="1"/>
</dbReference>
<keyword evidence="3 7" id="KW-0812">Transmembrane</keyword>
<sequence length="504" mass="55254">MPTKSQCCGIFGYVVAVILIAGGACLYELLPPFVHKMIKDELPVTHPGSSGFDTFANSSGKVSIYQSFYLFHVENPYDVVYNGAAPILQERGPYNYLTTQWRNLDNISWYANATLAYTYHETYTFEPGLSNGLLDTDMITTLDLGVIGAMYENRNDPILVDLIKLLAANYNVFANLTVKEMLFGYNNTFLASMGHNPFVTIFTNDDPSSWSAPTALYTGGSAASTLPAPPANSMNFLTQWEGYSTLPYWGDNYANMINGTDGTVLSPGITSSDRPYVFVDTLYRSCTLMCQETVTYQGVDLLRFVLAPEMLLNMSANPNNAAFGMIESGFLPTPPAGNAPITFSKPHYLDANTDRVLVKINSVGDVTDPRAAYETILDTEPNTGILMQVHKRIQMNAFIQSNYSTGESPALLATWFPVLWADENMALPTNLVDQFKHEVQLPLLLAKWGGIAAISLGGALFVLVSIVLIARRRSGDSAASHLNSYSNLSTDQQLNAEAAYGGYR</sequence>
<name>A0A0S4JFF3_BODSA</name>
<evidence type="ECO:0000256" key="7">
    <source>
        <dbReference type="SAM" id="Phobius"/>
    </source>
</evidence>
<comment type="similarity">
    <text evidence="2">Belongs to the CD36 family.</text>
</comment>
<proteinExistence type="inferred from homology"/>
<dbReference type="InterPro" id="IPR002159">
    <property type="entry name" value="CD36_fam"/>
</dbReference>
<evidence type="ECO:0000256" key="2">
    <source>
        <dbReference type="ARBA" id="ARBA00010532"/>
    </source>
</evidence>
<evidence type="ECO:0000313" key="8">
    <source>
        <dbReference type="EMBL" id="CUG88165.1"/>
    </source>
</evidence>
<keyword evidence="9" id="KW-1185">Reference proteome</keyword>
<reference evidence="9" key="1">
    <citation type="submission" date="2015-09" db="EMBL/GenBank/DDBJ databases">
        <authorList>
            <consortium name="Pathogen Informatics"/>
        </authorList>
    </citation>
    <scope>NUCLEOTIDE SEQUENCE [LARGE SCALE GENOMIC DNA]</scope>
    <source>
        <strain evidence="9">Lake Konstanz</strain>
    </source>
</reference>
<evidence type="ECO:0000256" key="6">
    <source>
        <dbReference type="ARBA" id="ARBA00023180"/>
    </source>
</evidence>
<protein>
    <submittedName>
        <fullName evidence="8">Integral membrane protein, putative</fullName>
    </submittedName>
</protein>
<dbReference type="OrthoDB" id="18585at2759"/>
<evidence type="ECO:0000256" key="3">
    <source>
        <dbReference type="ARBA" id="ARBA00022692"/>
    </source>
</evidence>
<evidence type="ECO:0000256" key="5">
    <source>
        <dbReference type="ARBA" id="ARBA00023136"/>
    </source>
</evidence>
<keyword evidence="4 7" id="KW-1133">Transmembrane helix</keyword>
<evidence type="ECO:0000256" key="1">
    <source>
        <dbReference type="ARBA" id="ARBA00004370"/>
    </source>
</evidence>
<dbReference type="VEuPathDB" id="TriTrypDB:BSAL_01575"/>
<feature type="transmembrane region" description="Helical" evidence="7">
    <location>
        <begin position="7"/>
        <end position="30"/>
    </location>
</feature>
<evidence type="ECO:0000256" key="4">
    <source>
        <dbReference type="ARBA" id="ARBA00022989"/>
    </source>
</evidence>
<feature type="transmembrane region" description="Helical" evidence="7">
    <location>
        <begin position="448"/>
        <end position="470"/>
    </location>
</feature>
<dbReference type="PRINTS" id="PR01609">
    <property type="entry name" value="CD36FAMILY"/>
</dbReference>
<dbReference type="Proteomes" id="UP000051952">
    <property type="component" value="Unassembled WGS sequence"/>
</dbReference>
<dbReference type="AlphaFoldDB" id="A0A0S4JFF3"/>
<dbReference type="Pfam" id="PF01130">
    <property type="entry name" value="CD36"/>
    <property type="match status" value="1"/>
</dbReference>
<evidence type="ECO:0000313" key="9">
    <source>
        <dbReference type="Proteomes" id="UP000051952"/>
    </source>
</evidence>
<accession>A0A0S4JFF3</accession>
<dbReference type="GO" id="GO:0016020">
    <property type="term" value="C:membrane"/>
    <property type="evidence" value="ECO:0007669"/>
    <property type="project" value="UniProtKB-SubCell"/>
</dbReference>
<dbReference type="PROSITE" id="PS51257">
    <property type="entry name" value="PROKAR_LIPOPROTEIN"/>
    <property type="match status" value="1"/>
</dbReference>